<accession>A0AA41HD26</accession>
<comment type="caution">
    <text evidence="1">The sequence shown here is derived from an EMBL/GenBank/DDBJ whole genome shotgun (WGS) entry which is preliminary data.</text>
</comment>
<evidence type="ECO:0000313" key="2">
    <source>
        <dbReference type="EMBL" id="MCP2007230.1"/>
    </source>
</evidence>
<dbReference type="AlphaFoldDB" id="A0AA41HD26"/>
<sequence>MSSLNPHVTVRELIGLLAQFNGDMPVLTDGYESGLDDIKNVRLVIAGKPRFNDEWAGEFEVKQGLGKSDFQAVHIGARV</sequence>
<protein>
    <submittedName>
        <fullName evidence="1">Uncharacterized protein</fullName>
    </submittedName>
</protein>
<dbReference type="EMBL" id="JALJZU010000002">
    <property type="protein sequence ID" value="MCP2007230.1"/>
    <property type="molecule type" value="Genomic_DNA"/>
</dbReference>
<evidence type="ECO:0000313" key="4">
    <source>
        <dbReference type="Proteomes" id="UP001162889"/>
    </source>
</evidence>
<dbReference type="EMBL" id="JAHTGR010000016">
    <property type="protein sequence ID" value="MBV6324376.1"/>
    <property type="molecule type" value="Genomic_DNA"/>
</dbReference>
<gene>
    <name evidence="1" type="ORF">KVP70_25910</name>
    <name evidence="2" type="ORF">L1274_000923</name>
</gene>
<reference evidence="2" key="2">
    <citation type="submission" date="2022-03" db="EMBL/GenBank/DDBJ databases">
        <title>Genome Encyclopedia of Bacteria and Archaea VI: Functional Genomics of Type Strains.</title>
        <authorList>
            <person name="Whitman W."/>
        </authorList>
    </citation>
    <scope>NUCLEOTIDE SEQUENCE</scope>
    <source>
        <strain evidence="2">HSC-15S17</strain>
    </source>
</reference>
<evidence type="ECO:0000313" key="1">
    <source>
        <dbReference type="EMBL" id="MBV6324376.1"/>
    </source>
</evidence>
<reference evidence="1" key="1">
    <citation type="submission" date="2021-07" db="EMBL/GenBank/DDBJ databases">
        <title>Characterization of violacein-producing bacteria and related species.</title>
        <authorList>
            <person name="Wilson H.S."/>
            <person name="De Leon M.E."/>
        </authorList>
    </citation>
    <scope>NUCLEOTIDE SEQUENCE</scope>
    <source>
        <strain evidence="1">HSC-15S17</strain>
    </source>
</reference>
<dbReference type="RefSeq" id="WP_217945297.1">
    <property type="nucleotide sequence ID" value="NZ_JAHTGR010000016.1"/>
</dbReference>
<evidence type="ECO:0000313" key="3">
    <source>
        <dbReference type="Proteomes" id="UP001155901"/>
    </source>
</evidence>
<name>A0AA41HD26_9BURK</name>
<dbReference type="Proteomes" id="UP001162889">
    <property type="component" value="Unassembled WGS sequence"/>
</dbReference>
<organism evidence="1 3">
    <name type="scientific">Duganella violaceipulchra</name>
    <dbReference type="NCBI Taxonomy" id="2849652"/>
    <lineage>
        <taxon>Bacteria</taxon>
        <taxon>Pseudomonadati</taxon>
        <taxon>Pseudomonadota</taxon>
        <taxon>Betaproteobacteria</taxon>
        <taxon>Burkholderiales</taxon>
        <taxon>Oxalobacteraceae</taxon>
        <taxon>Telluria group</taxon>
        <taxon>Duganella</taxon>
    </lineage>
</organism>
<keyword evidence="4" id="KW-1185">Reference proteome</keyword>
<proteinExistence type="predicted"/>
<dbReference type="Proteomes" id="UP001155901">
    <property type="component" value="Unassembled WGS sequence"/>
</dbReference>